<proteinExistence type="inferred from homology"/>
<feature type="transmembrane region" description="Helical" evidence="5">
    <location>
        <begin position="111"/>
        <end position="133"/>
    </location>
</feature>
<dbReference type="CDD" id="cd06261">
    <property type="entry name" value="TM_PBP2"/>
    <property type="match status" value="1"/>
</dbReference>
<protein>
    <submittedName>
        <fullName evidence="7">ABC transporter permease</fullName>
    </submittedName>
</protein>
<dbReference type="EMBL" id="MWPH01000004">
    <property type="protein sequence ID" value="OVE83100.1"/>
    <property type="molecule type" value="Genomic_DNA"/>
</dbReference>
<keyword evidence="4 5" id="KW-0472">Membrane</keyword>
<dbReference type="Gene3D" id="1.10.3720.10">
    <property type="entry name" value="MetI-like"/>
    <property type="match status" value="1"/>
</dbReference>
<feature type="domain" description="ABC transmembrane type-1" evidence="6">
    <location>
        <begin position="109"/>
        <end position="301"/>
    </location>
</feature>
<feature type="transmembrane region" description="Helical" evidence="5">
    <location>
        <begin position="51"/>
        <end position="70"/>
    </location>
</feature>
<accession>A0A202E5D4</accession>
<keyword evidence="8" id="KW-1185">Reference proteome</keyword>
<keyword evidence="5" id="KW-0813">Transport</keyword>
<comment type="similarity">
    <text evidence="5">Belongs to the binding-protein-dependent transport system permease family.</text>
</comment>
<name>A0A202E5D4_9EURY</name>
<dbReference type="InterPro" id="IPR000515">
    <property type="entry name" value="MetI-like"/>
</dbReference>
<dbReference type="GO" id="GO:0055085">
    <property type="term" value="P:transmembrane transport"/>
    <property type="evidence" value="ECO:0007669"/>
    <property type="project" value="InterPro"/>
</dbReference>
<evidence type="ECO:0000256" key="4">
    <source>
        <dbReference type="ARBA" id="ARBA00023136"/>
    </source>
</evidence>
<dbReference type="Proteomes" id="UP000196084">
    <property type="component" value="Unassembled WGS sequence"/>
</dbReference>
<dbReference type="AlphaFoldDB" id="A0A202E5D4"/>
<feature type="transmembrane region" description="Helical" evidence="5">
    <location>
        <begin position="174"/>
        <end position="192"/>
    </location>
</feature>
<gene>
    <name evidence="7" type="ORF">B2G88_16950</name>
</gene>
<evidence type="ECO:0000259" key="6">
    <source>
        <dbReference type="PROSITE" id="PS50928"/>
    </source>
</evidence>
<dbReference type="OrthoDB" id="312811at2157"/>
<evidence type="ECO:0000256" key="3">
    <source>
        <dbReference type="ARBA" id="ARBA00022989"/>
    </source>
</evidence>
<dbReference type="InterPro" id="IPR035906">
    <property type="entry name" value="MetI-like_sf"/>
</dbReference>
<comment type="subcellular location">
    <subcellularLocation>
        <location evidence="5">Cell membrane</location>
        <topology evidence="5">Multi-pass membrane protein</topology>
    </subcellularLocation>
    <subcellularLocation>
        <location evidence="1">Membrane</location>
        <topology evidence="1">Multi-pass membrane protein</topology>
    </subcellularLocation>
</comment>
<evidence type="ECO:0000256" key="2">
    <source>
        <dbReference type="ARBA" id="ARBA00022692"/>
    </source>
</evidence>
<keyword evidence="3 5" id="KW-1133">Transmembrane helix</keyword>
<dbReference type="GO" id="GO:0005886">
    <property type="term" value="C:plasma membrane"/>
    <property type="evidence" value="ECO:0007669"/>
    <property type="project" value="UniProtKB-SubCell"/>
</dbReference>
<dbReference type="RefSeq" id="WP_087715472.1">
    <property type="nucleotide sequence ID" value="NZ_MWPH01000004.1"/>
</dbReference>
<dbReference type="PANTHER" id="PTHR42729:SF1">
    <property type="entry name" value="OLIGO_DIPEPTIDE TRANSPORT, PERMEASE PROTEIN (DPPC-2)"/>
    <property type="match status" value="1"/>
</dbReference>
<comment type="caution">
    <text evidence="7">The sequence shown here is derived from an EMBL/GenBank/DDBJ whole genome shotgun (WGS) entry which is preliminary data.</text>
</comment>
<feature type="transmembrane region" description="Helical" evidence="5">
    <location>
        <begin position="145"/>
        <end position="168"/>
    </location>
</feature>
<evidence type="ECO:0000256" key="5">
    <source>
        <dbReference type="RuleBase" id="RU363032"/>
    </source>
</evidence>
<sequence length="331" mass="36801">MAERTSTFQTDTEPDRDDRITRSRRELYRERLDLFVLTPLRVIWSDWRTRVGSLIILAWVFLGTVGYWLVSEPFPGDGPRMDPAFQSLEFPLGTTIRGESVFALVVQATPAMLIMITAGAVFSVAIATLVGTVSGYKGGRVDRALTVVTDIAMTIPGLPLIILLAALIEPTHPVTVGIVLTINAWAGLARAIRSQVLTLRDHSYVEASRIMGVPTRRIVVDDILPNIMPYVLVNFVQSARGVIFGSVALYYLGVLPFSNENWGVMLNDAYDSFGVFTSWETAHWILAPMFAVVTLSFGLILFAQGTERLFNPRIRARHAETIDEDSMESHR</sequence>
<reference evidence="7 8" key="1">
    <citation type="submission" date="2017-02" db="EMBL/GenBank/DDBJ databases">
        <title>Natronthermophilus aegyptiacus gen. nov.,sp. nov., an aerobic, extremely halophilic alkalithermophilic archaeon isolated from the athalassohaline Wadi An Natrun, Egypt.</title>
        <authorList>
            <person name="Zhao B."/>
        </authorList>
    </citation>
    <scope>NUCLEOTIDE SEQUENCE [LARGE SCALE GENOMIC DNA]</scope>
    <source>
        <strain evidence="7 8">CGMCC 1.3597</strain>
    </source>
</reference>
<evidence type="ECO:0000313" key="8">
    <source>
        <dbReference type="Proteomes" id="UP000196084"/>
    </source>
</evidence>
<keyword evidence="2 5" id="KW-0812">Transmembrane</keyword>
<dbReference type="Pfam" id="PF00528">
    <property type="entry name" value="BPD_transp_1"/>
    <property type="match status" value="1"/>
</dbReference>
<organism evidence="7 8">
    <name type="scientific">Natronolimnobius baerhuensis</name>
    <dbReference type="NCBI Taxonomy" id="253108"/>
    <lineage>
        <taxon>Archaea</taxon>
        <taxon>Methanobacteriati</taxon>
        <taxon>Methanobacteriota</taxon>
        <taxon>Stenosarchaea group</taxon>
        <taxon>Halobacteria</taxon>
        <taxon>Halobacteriales</taxon>
        <taxon>Natrialbaceae</taxon>
        <taxon>Natronolimnobius</taxon>
    </lineage>
</organism>
<dbReference type="PROSITE" id="PS50928">
    <property type="entry name" value="ABC_TM1"/>
    <property type="match status" value="1"/>
</dbReference>
<feature type="transmembrane region" description="Helical" evidence="5">
    <location>
        <begin position="282"/>
        <end position="303"/>
    </location>
</feature>
<evidence type="ECO:0000256" key="1">
    <source>
        <dbReference type="ARBA" id="ARBA00004141"/>
    </source>
</evidence>
<dbReference type="PANTHER" id="PTHR42729">
    <property type="entry name" value="OLIGO/DIPEPTIDE TRANSPORT, PERMEASE PROTEIN (DPPC-2)"/>
    <property type="match status" value="1"/>
</dbReference>
<evidence type="ECO:0000313" key="7">
    <source>
        <dbReference type="EMBL" id="OVE83100.1"/>
    </source>
</evidence>
<dbReference type="SUPFAM" id="SSF161098">
    <property type="entry name" value="MetI-like"/>
    <property type="match status" value="1"/>
</dbReference>